<dbReference type="NCBIfam" id="TIGR00761">
    <property type="entry name" value="argB"/>
    <property type="match status" value="1"/>
</dbReference>
<dbReference type="PANTHER" id="PTHR23342">
    <property type="entry name" value="N-ACETYLGLUTAMATE SYNTHASE"/>
    <property type="match status" value="1"/>
</dbReference>
<dbReference type="CDD" id="cd04238">
    <property type="entry name" value="AAK_NAGK-like"/>
    <property type="match status" value="1"/>
</dbReference>
<evidence type="ECO:0000256" key="2">
    <source>
        <dbReference type="ARBA" id="ARBA00022571"/>
    </source>
</evidence>
<comment type="caution">
    <text evidence="11">The sequence shown here is derived from an EMBL/GenBank/DDBJ whole genome shotgun (WGS) entry which is preliminary data.</text>
</comment>
<dbReference type="InterPro" id="IPR001048">
    <property type="entry name" value="Asp/Glu/Uridylate_kinase"/>
</dbReference>
<dbReference type="InterPro" id="IPR036393">
    <property type="entry name" value="AceGlu_kinase-like_sf"/>
</dbReference>
<evidence type="ECO:0000313" key="11">
    <source>
        <dbReference type="EMBL" id="MFD1206896.1"/>
    </source>
</evidence>
<keyword evidence="7 9" id="KW-0067">ATP-binding</keyword>
<evidence type="ECO:0000259" key="10">
    <source>
        <dbReference type="Pfam" id="PF00696"/>
    </source>
</evidence>
<dbReference type="HAMAP" id="MF_00082">
    <property type="entry name" value="ArgB"/>
    <property type="match status" value="1"/>
</dbReference>
<keyword evidence="12" id="KW-1185">Reference proteome</keyword>
<evidence type="ECO:0000256" key="1">
    <source>
        <dbReference type="ARBA" id="ARBA00004828"/>
    </source>
</evidence>
<dbReference type="EMBL" id="JBHTLT010000131">
    <property type="protein sequence ID" value="MFD1206896.1"/>
    <property type="molecule type" value="Genomic_DNA"/>
</dbReference>
<organism evidence="11 12">
    <name type="scientific">Sporosarcina contaminans</name>
    <dbReference type="NCBI Taxonomy" id="633403"/>
    <lineage>
        <taxon>Bacteria</taxon>
        <taxon>Bacillati</taxon>
        <taxon>Bacillota</taxon>
        <taxon>Bacilli</taxon>
        <taxon>Bacillales</taxon>
        <taxon>Caryophanaceae</taxon>
        <taxon>Sporosarcina</taxon>
    </lineage>
</organism>
<comment type="function">
    <text evidence="9">Catalyzes the ATP-dependent phosphorylation of N-acetyl-L-glutamate.</text>
</comment>
<keyword evidence="6 9" id="KW-0418">Kinase</keyword>
<evidence type="ECO:0000313" key="12">
    <source>
        <dbReference type="Proteomes" id="UP001597231"/>
    </source>
</evidence>
<feature type="site" description="Transition state stabilizer" evidence="9">
    <location>
        <position position="225"/>
    </location>
</feature>
<evidence type="ECO:0000256" key="3">
    <source>
        <dbReference type="ARBA" id="ARBA00022605"/>
    </source>
</evidence>
<comment type="similarity">
    <text evidence="9">Belongs to the acetylglutamate kinase family. ArgB subfamily.</text>
</comment>
<evidence type="ECO:0000256" key="9">
    <source>
        <dbReference type="HAMAP-Rule" id="MF_00082"/>
    </source>
</evidence>
<keyword evidence="4 9" id="KW-0808">Transferase</keyword>
<keyword evidence="5 9" id="KW-0547">Nucleotide-binding</keyword>
<evidence type="ECO:0000256" key="8">
    <source>
        <dbReference type="ARBA" id="ARBA00048141"/>
    </source>
</evidence>
<comment type="pathway">
    <text evidence="1 9">Amino-acid biosynthesis; L-arginine biosynthesis; N(2)-acetyl-L-ornithine from L-glutamate: step 2/4.</text>
</comment>
<comment type="catalytic activity">
    <reaction evidence="8 9">
        <text>N-acetyl-L-glutamate + ATP = N-acetyl-L-glutamyl 5-phosphate + ADP</text>
        <dbReference type="Rhea" id="RHEA:14629"/>
        <dbReference type="ChEBI" id="CHEBI:30616"/>
        <dbReference type="ChEBI" id="CHEBI:44337"/>
        <dbReference type="ChEBI" id="CHEBI:57936"/>
        <dbReference type="ChEBI" id="CHEBI:456216"/>
        <dbReference type="EC" id="2.7.2.8"/>
    </reaction>
</comment>
<dbReference type="PIRSF" id="PIRSF000728">
    <property type="entry name" value="NAGK"/>
    <property type="match status" value="1"/>
</dbReference>
<evidence type="ECO:0000256" key="5">
    <source>
        <dbReference type="ARBA" id="ARBA00022741"/>
    </source>
</evidence>
<dbReference type="RefSeq" id="WP_336823625.1">
    <property type="nucleotide sequence ID" value="NZ_JBHTLT010000131.1"/>
</dbReference>
<feature type="binding site" evidence="9">
    <location>
        <position position="166"/>
    </location>
    <ligand>
        <name>substrate</name>
    </ligand>
</feature>
<reference evidence="12" key="1">
    <citation type="journal article" date="2019" name="Int. J. Syst. Evol. Microbiol.">
        <title>The Global Catalogue of Microorganisms (GCM) 10K type strain sequencing project: providing services to taxonomists for standard genome sequencing and annotation.</title>
        <authorList>
            <consortium name="The Broad Institute Genomics Platform"/>
            <consortium name="The Broad Institute Genome Sequencing Center for Infectious Disease"/>
            <person name="Wu L."/>
            <person name="Ma J."/>
        </authorList>
    </citation>
    <scope>NUCLEOTIDE SEQUENCE [LARGE SCALE GENOMIC DNA]</scope>
    <source>
        <strain evidence="12">CCUG 53915</strain>
    </source>
</reference>
<dbReference type="EC" id="2.7.2.8" evidence="9"/>
<dbReference type="InterPro" id="IPR004662">
    <property type="entry name" value="AcgluKinase_fam"/>
</dbReference>
<gene>
    <name evidence="9 11" type="primary">argB</name>
    <name evidence="11" type="ORF">ACFQ38_17500</name>
</gene>
<dbReference type="PANTHER" id="PTHR23342:SF0">
    <property type="entry name" value="N-ACETYLGLUTAMATE SYNTHASE, MITOCHONDRIAL"/>
    <property type="match status" value="1"/>
</dbReference>
<dbReference type="Gene3D" id="3.40.1160.10">
    <property type="entry name" value="Acetylglutamate kinase-like"/>
    <property type="match status" value="1"/>
</dbReference>
<dbReference type="PRINTS" id="PR01469">
    <property type="entry name" value="CARBMTKINASE"/>
</dbReference>
<feature type="binding site" evidence="9">
    <location>
        <begin position="51"/>
        <end position="52"/>
    </location>
    <ligand>
        <name>substrate</name>
    </ligand>
</feature>
<keyword evidence="3 9" id="KW-0028">Amino-acid biosynthesis</keyword>
<protein>
    <recommendedName>
        <fullName evidence="9">Acetylglutamate kinase</fullName>
        <ecNumber evidence="9">2.7.2.8</ecNumber>
    </recommendedName>
    <alternativeName>
        <fullName evidence="9">N-acetyl-L-glutamate 5-phosphotransferase</fullName>
    </alternativeName>
    <alternativeName>
        <fullName evidence="9">NAG kinase</fullName>
        <shortName evidence="9">NAGK</shortName>
    </alternativeName>
</protein>
<proteinExistence type="inferred from homology"/>
<feature type="domain" description="Aspartate/glutamate/uridylate kinase" evidence="10">
    <location>
        <begin position="13"/>
        <end position="239"/>
    </location>
</feature>
<comment type="subcellular location">
    <subcellularLocation>
        <location evidence="9">Cytoplasm</location>
    </subcellularLocation>
</comment>
<feature type="site" description="Transition state stabilizer" evidence="9">
    <location>
        <position position="18"/>
    </location>
</feature>
<name>A0ABW3U1G3_9BACL</name>
<dbReference type="InterPro" id="IPR037528">
    <property type="entry name" value="ArgB"/>
</dbReference>
<keyword evidence="2 9" id="KW-0055">Arginine biosynthesis</keyword>
<feature type="binding site" evidence="9">
    <location>
        <position position="73"/>
    </location>
    <ligand>
        <name>substrate</name>
    </ligand>
</feature>
<dbReference type="Proteomes" id="UP001597231">
    <property type="component" value="Unassembled WGS sequence"/>
</dbReference>
<sequence>MTMSKLMQRIAHKRVVIKLGGSMIDSLEESFFARLRQMRNDGMEMIIVHGGGPSINAALEKKGIVSTSIDGIRVTCSQSIEVVNQVLISEVNTALVHQMNEAGIESIGLSGFDGKLLSCKMLNKETYGYVGEIELVNHFLIDKLLQADIVPVISCIGTTADGHPLNINADTVASKVAQSIGSELLYFVSDTPGITISGNVQQKASPSAIYEWIAAGEIYGGMIPKVKAALSCIEEGIPSVEITDQQLKGTMISHEEVCV</sequence>
<dbReference type="Pfam" id="PF00696">
    <property type="entry name" value="AA_kinase"/>
    <property type="match status" value="1"/>
</dbReference>
<evidence type="ECO:0000256" key="4">
    <source>
        <dbReference type="ARBA" id="ARBA00022679"/>
    </source>
</evidence>
<accession>A0ABW3U1G3</accession>
<evidence type="ECO:0000256" key="7">
    <source>
        <dbReference type="ARBA" id="ARBA00022840"/>
    </source>
</evidence>
<dbReference type="SUPFAM" id="SSF53633">
    <property type="entry name" value="Carbamate kinase-like"/>
    <property type="match status" value="1"/>
</dbReference>
<keyword evidence="9" id="KW-0963">Cytoplasm</keyword>
<evidence type="ECO:0000256" key="6">
    <source>
        <dbReference type="ARBA" id="ARBA00022777"/>
    </source>
</evidence>
<dbReference type="GO" id="GO:0003991">
    <property type="term" value="F:acetylglutamate kinase activity"/>
    <property type="evidence" value="ECO:0007669"/>
    <property type="project" value="UniProtKB-EC"/>
</dbReference>